<name>A0A1F6AIP6_9BACT</name>
<evidence type="ECO:0000256" key="5">
    <source>
        <dbReference type="RuleBase" id="RU000562"/>
    </source>
</evidence>
<proteinExistence type="inferred from homology"/>
<comment type="caution">
    <text evidence="6">The sequence shown here is derived from an EMBL/GenBank/DDBJ whole genome shotgun (WGS) entry which is preliminary data.</text>
</comment>
<accession>A0A1F6AIP6</accession>
<dbReference type="GO" id="GO:0003735">
    <property type="term" value="F:structural constituent of ribosome"/>
    <property type="evidence" value="ECO:0007669"/>
    <property type="project" value="InterPro"/>
</dbReference>
<evidence type="ECO:0000256" key="1">
    <source>
        <dbReference type="ARBA" id="ARBA00008563"/>
    </source>
</evidence>
<sequence length="105" mass="11576">MFAVVTISGKQYKVSVGDTIVVDQIDGKVGSVVTFDHVLLSSDGKKTTVGKPTLKKVVVSAKILAHQKGEKIQVRRFKSKVRYRRSVGFRARQTKLEIVKISTSS</sequence>
<keyword evidence="2 4" id="KW-0689">Ribosomal protein</keyword>
<gene>
    <name evidence="4" type="primary">rplU</name>
    <name evidence="6" type="ORF">A3A79_05335</name>
</gene>
<evidence type="ECO:0000313" key="7">
    <source>
        <dbReference type="Proteomes" id="UP000178759"/>
    </source>
</evidence>
<dbReference type="NCBIfam" id="TIGR00061">
    <property type="entry name" value="L21"/>
    <property type="match status" value="1"/>
</dbReference>
<evidence type="ECO:0000313" key="6">
    <source>
        <dbReference type="EMBL" id="OGG24579.1"/>
    </source>
</evidence>
<keyword evidence="3 4" id="KW-0687">Ribonucleoprotein</keyword>
<organism evidence="6 7">
    <name type="scientific">Candidatus Gottesmanbacteria bacterium RIFCSPLOWO2_01_FULL_43_11b</name>
    <dbReference type="NCBI Taxonomy" id="1798392"/>
    <lineage>
        <taxon>Bacteria</taxon>
        <taxon>Candidatus Gottesmaniibacteriota</taxon>
    </lineage>
</organism>
<keyword evidence="4 5" id="KW-0694">RNA-binding</keyword>
<dbReference type="GO" id="GO:0005737">
    <property type="term" value="C:cytoplasm"/>
    <property type="evidence" value="ECO:0007669"/>
    <property type="project" value="UniProtKB-ARBA"/>
</dbReference>
<dbReference type="HAMAP" id="MF_01363">
    <property type="entry name" value="Ribosomal_bL21"/>
    <property type="match status" value="1"/>
</dbReference>
<dbReference type="InterPro" id="IPR028909">
    <property type="entry name" value="bL21-like"/>
</dbReference>
<dbReference type="SUPFAM" id="SSF141091">
    <property type="entry name" value="L21p-like"/>
    <property type="match status" value="1"/>
</dbReference>
<comment type="similarity">
    <text evidence="1 4 5">Belongs to the bacterial ribosomal protein bL21 family.</text>
</comment>
<dbReference type="EMBL" id="MFJV01000001">
    <property type="protein sequence ID" value="OGG24579.1"/>
    <property type="molecule type" value="Genomic_DNA"/>
</dbReference>
<dbReference type="GO" id="GO:0005840">
    <property type="term" value="C:ribosome"/>
    <property type="evidence" value="ECO:0007669"/>
    <property type="project" value="UniProtKB-KW"/>
</dbReference>
<dbReference type="GO" id="GO:1990904">
    <property type="term" value="C:ribonucleoprotein complex"/>
    <property type="evidence" value="ECO:0007669"/>
    <property type="project" value="UniProtKB-KW"/>
</dbReference>
<dbReference type="Proteomes" id="UP000178759">
    <property type="component" value="Unassembled WGS sequence"/>
</dbReference>
<dbReference type="AlphaFoldDB" id="A0A1F6AIP6"/>
<dbReference type="STRING" id="1798392.A3A79_05335"/>
<dbReference type="Pfam" id="PF00829">
    <property type="entry name" value="Ribosomal_L21p"/>
    <property type="match status" value="1"/>
</dbReference>
<dbReference type="PANTHER" id="PTHR21349:SF0">
    <property type="entry name" value="LARGE RIBOSOMAL SUBUNIT PROTEIN BL21M"/>
    <property type="match status" value="1"/>
</dbReference>
<keyword evidence="4 5" id="KW-0699">rRNA-binding</keyword>
<evidence type="ECO:0000256" key="4">
    <source>
        <dbReference type="HAMAP-Rule" id="MF_01363"/>
    </source>
</evidence>
<dbReference type="PANTHER" id="PTHR21349">
    <property type="entry name" value="50S RIBOSOMAL PROTEIN L21"/>
    <property type="match status" value="1"/>
</dbReference>
<evidence type="ECO:0000256" key="3">
    <source>
        <dbReference type="ARBA" id="ARBA00023274"/>
    </source>
</evidence>
<evidence type="ECO:0000256" key="2">
    <source>
        <dbReference type="ARBA" id="ARBA00022980"/>
    </source>
</evidence>
<reference evidence="6 7" key="1">
    <citation type="journal article" date="2016" name="Nat. Commun.">
        <title>Thousands of microbial genomes shed light on interconnected biogeochemical processes in an aquifer system.</title>
        <authorList>
            <person name="Anantharaman K."/>
            <person name="Brown C.T."/>
            <person name="Hug L.A."/>
            <person name="Sharon I."/>
            <person name="Castelle C.J."/>
            <person name="Probst A.J."/>
            <person name="Thomas B.C."/>
            <person name="Singh A."/>
            <person name="Wilkins M.J."/>
            <person name="Karaoz U."/>
            <person name="Brodie E.L."/>
            <person name="Williams K.H."/>
            <person name="Hubbard S.S."/>
            <person name="Banfield J.F."/>
        </authorList>
    </citation>
    <scope>NUCLEOTIDE SEQUENCE [LARGE SCALE GENOMIC DNA]</scope>
</reference>
<protein>
    <recommendedName>
        <fullName evidence="4">Large ribosomal subunit protein bL21</fullName>
    </recommendedName>
</protein>
<dbReference type="InterPro" id="IPR036164">
    <property type="entry name" value="bL21-like_sf"/>
</dbReference>
<comment type="subunit">
    <text evidence="4">Part of the 50S ribosomal subunit. Contacts protein L20.</text>
</comment>
<dbReference type="GO" id="GO:0006412">
    <property type="term" value="P:translation"/>
    <property type="evidence" value="ECO:0007669"/>
    <property type="project" value="UniProtKB-UniRule"/>
</dbReference>
<dbReference type="InterPro" id="IPR001787">
    <property type="entry name" value="Ribosomal_bL21"/>
</dbReference>
<dbReference type="GO" id="GO:0019843">
    <property type="term" value="F:rRNA binding"/>
    <property type="evidence" value="ECO:0007669"/>
    <property type="project" value="UniProtKB-UniRule"/>
</dbReference>
<comment type="function">
    <text evidence="4 5">This protein binds to 23S rRNA in the presence of protein L20.</text>
</comment>